<feature type="transmembrane region" description="Helical" evidence="1">
    <location>
        <begin position="103"/>
        <end position="124"/>
    </location>
</feature>
<evidence type="ECO:0000259" key="2">
    <source>
        <dbReference type="PROSITE" id="PS50943"/>
    </source>
</evidence>
<dbReference type="Gene3D" id="1.10.260.40">
    <property type="entry name" value="lambda repressor-like DNA-binding domains"/>
    <property type="match status" value="1"/>
</dbReference>
<keyword evidence="1" id="KW-0812">Transmembrane</keyword>
<comment type="caution">
    <text evidence="3">The sequence shown here is derived from an EMBL/GenBank/DDBJ whole genome shotgun (WGS) entry which is preliminary data.</text>
</comment>
<proteinExistence type="predicted"/>
<dbReference type="SMART" id="SM00530">
    <property type="entry name" value="HTH_XRE"/>
    <property type="match status" value="1"/>
</dbReference>
<name>A0ABT8WYV8_9FLAO</name>
<evidence type="ECO:0000256" key="1">
    <source>
        <dbReference type="SAM" id="Phobius"/>
    </source>
</evidence>
<sequence>MKQPELGQKIIELRKKKGLTQEEVVEKCNINVRTLQRIESGEVNPRSFTIKLIFETLDYDINNESLTEKQRLLTYIEDSIDKFNKQIQNINLMKNSKNFFHNYFLAIGIIWFFCALSIVIFKLNFQVKEILLTIIIPLAFSIFKRFTQNNSSELVDKKVEKN</sequence>
<keyword evidence="1" id="KW-1133">Transmembrane helix</keyword>
<dbReference type="Proteomes" id="UP001176891">
    <property type="component" value="Unassembled WGS sequence"/>
</dbReference>
<feature type="transmembrane region" description="Helical" evidence="1">
    <location>
        <begin position="130"/>
        <end position="147"/>
    </location>
</feature>
<organism evidence="3 4">
    <name type="scientific">Flavivirga amylovorans</name>
    <dbReference type="NCBI Taxonomy" id="870486"/>
    <lineage>
        <taxon>Bacteria</taxon>
        <taxon>Pseudomonadati</taxon>
        <taxon>Bacteroidota</taxon>
        <taxon>Flavobacteriia</taxon>
        <taxon>Flavobacteriales</taxon>
        <taxon>Flavobacteriaceae</taxon>
        <taxon>Flavivirga</taxon>
    </lineage>
</organism>
<dbReference type="Pfam" id="PF01381">
    <property type="entry name" value="HTH_3"/>
    <property type="match status" value="1"/>
</dbReference>
<protein>
    <submittedName>
        <fullName evidence="3">Helix-turn-helix domain-containing protein</fullName>
    </submittedName>
</protein>
<dbReference type="EMBL" id="JAUOEM010000002">
    <property type="protein sequence ID" value="MDO5986864.1"/>
    <property type="molecule type" value="Genomic_DNA"/>
</dbReference>
<dbReference type="PROSITE" id="PS50943">
    <property type="entry name" value="HTH_CROC1"/>
    <property type="match status" value="1"/>
</dbReference>
<evidence type="ECO:0000313" key="3">
    <source>
        <dbReference type="EMBL" id="MDO5986864.1"/>
    </source>
</evidence>
<keyword evidence="4" id="KW-1185">Reference proteome</keyword>
<keyword evidence="1" id="KW-0472">Membrane</keyword>
<reference evidence="3" key="1">
    <citation type="submission" date="2023-07" db="EMBL/GenBank/DDBJ databases">
        <title>Two novel species in the genus Flavivirga.</title>
        <authorList>
            <person name="Kwon K."/>
        </authorList>
    </citation>
    <scope>NUCLEOTIDE SEQUENCE</scope>
    <source>
        <strain evidence="3">KACC 14157</strain>
    </source>
</reference>
<gene>
    <name evidence="3" type="ORF">Q4Q39_05535</name>
</gene>
<dbReference type="RefSeq" id="WP_303281392.1">
    <property type="nucleotide sequence ID" value="NZ_BAABCZ010000005.1"/>
</dbReference>
<dbReference type="InterPro" id="IPR010982">
    <property type="entry name" value="Lambda_DNA-bd_dom_sf"/>
</dbReference>
<dbReference type="CDD" id="cd00093">
    <property type="entry name" value="HTH_XRE"/>
    <property type="match status" value="1"/>
</dbReference>
<dbReference type="InterPro" id="IPR001387">
    <property type="entry name" value="Cro/C1-type_HTH"/>
</dbReference>
<accession>A0ABT8WYV8</accession>
<evidence type="ECO:0000313" key="4">
    <source>
        <dbReference type="Proteomes" id="UP001176891"/>
    </source>
</evidence>
<dbReference type="SUPFAM" id="SSF47413">
    <property type="entry name" value="lambda repressor-like DNA-binding domains"/>
    <property type="match status" value="1"/>
</dbReference>
<feature type="domain" description="HTH cro/C1-type" evidence="2">
    <location>
        <begin position="10"/>
        <end position="65"/>
    </location>
</feature>